<dbReference type="OrthoDB" id="5418607at2"/>
<dbReference type="AlphaFoldDB" id="A0A1G5GT06"/>
<organism evidence="2 3">
    <name type="scientific">Desulfoluna spongiiphila</name>
    <dbReference type="NCBI Taxonomy" id="419481"/>
    <lineage>
        <taxon>Bacteria</taxon>
        <taxon>Pseudomonadati</taxon>
        <taxon>Thermodesulfobacteriota</taxon>
        <taxon>Desulfobacteria</taxon>
        <taxon>Desulfobacterales</taxon>
        <taxon>Desulfolunaceae</taxon>
        <taxon>Desulfoluna</taxon>
    </lineage>
</organism>
<keyword evidence="1" id="KW-1133">Transmembrane helix</keyword>
<feature type="transmembrane region" description="Helical" evidence="1">
    <location>
        <begin position="16"/>
        <end position="37"/>
    </location>
</feature>
<evidence type="ECO:0000256" key="1">
    <source>
        <dbReference type="SAM" id="Phobius"/>
    </source>
</evidence>
<dbReference type="EMBL" id="FMUX01000011">
    <property type="protein sequence ID" value="SCY54676.1"/>
    <property type="molecule type" value="Genomic_DNA"/>
</dbReference>
<gene>
    <name evidence="2" type="ORF">SAMN05216233_111117</name>
</gene>
<accession>A0A1G5GT06</accession>
<evidence type="ECO:0000313" key="3">
    <source>
        <dbReference type="Proteomes" id="UP000198870"/>
    </source>
</evidence>
<keyword evidence="3" id="KW-1185">Reference proteome</keyword>
<protein>
    <submittedName>
        <fullName evidence="2">Oxaloacetate decarboxylase, gamma chain</fullName>
    </submittedName>
</protein>
<proteinExistence type="predicted"/>
<keyword evidence="1" id="KW-0472">Membrane</keyword>
<dbReference type="STRING" id="419481.SAMN05216233_111117"/>
<name>A0A1G5GT06_9BACT</name>
<reference evidence="2 3" key="1">
    <citation type="submission" date="2016-10" db="EMBL/GenBank/DDBJ databases">
        <authorList>
            <person name="de Groot N.N."/>
        </authorList>
    </citation>
    <scope>NUCLEOTIDE SEQUENCE [LARGE SCALE GENOMIC DNA]</scope>
    <source>
        <strain evidence="2 3">AA1</strain>
    </source>
</reference>
<dbReference type="RefSeq" id="WP_092211683.1">
    <property type="nucleotide sequence ID" value="NZ_FMUX01000011.1"/>
</dbReference>
<keyword evidence="1" id="KW-0812">Transmembrane</keyword>
<dbReference type="Proteomes" id="UP000198870">
    <property type="component" value="Unassembled WGS sequence"/>
</dbReference>
<evidence type="ECO:0000313" key="2">
    <source>
        <dbReference type="EMBL" id="SCY54676.1"/>
    </source>
</evidence>
<sequence>MQIATLIEQVSAHNGWNMALAGIIIVFSCLVILALAISRIHKILEILENRDQLRLNIRQFFMGREKEKQVASLLTPTLELEAARYKRLTPFLGDSFSLKGLIRFAEGRGITNPPPEKMVRQFLEVGLLKKEVRNLFTWEESAAK</sequence>